<evidence type="ECO:0000256" key="3">
    <source>
        <dbReference type="PROSITE-ProRule" id="PRU00339"/>
    </source>
</evidence>
<dbReference type="InterPro" id="IPR015915">
    <property type="entry name" value="Kelch-typ_b-propeller"/>
</dbReference>
<name>A0AAU9JAV8_9CILI</name>
<dbReference type="InterPro" id="IPR011043">
    <property type="entry name" value="Gal_Oxase/kelch_b-propeller"/>
</dbReference>
<evidence type="ECO:0000256" key="2">
    <source>
        <dbReference type="ARBA" id="ARBA00022803"/>
    </source>
</evidence>
<dbReference type="InterPro" id="IPR019734">
    <property type="entry name" value="TPR_rpt"/>
</dbReference>
<dbReference type="PANTHER" id="PTHR44943:SF4">
    <property type="entry name" value="TPR REPEAT-CONTAINING PROTEIN MJ0798"/>
    <property type="match status" value="1"/>
</dbReference>
<dbReference type="SUPFAM" id="SSF48452">
    <property type="entry name" value="TPR-like"/>
    <property type="match status" value="1"/>
</dbReference>
<feature type="repeat" description="TPR" evidence="3">
    <location>
        <begin position="482"/>
        <end position="515"/>
    </location>
</feature>
<evidence type="ECO:0008006" key="6">
    <source>
        <dbReference type="Google" id="ProtNLM"/>
    </source>
</evidence>
<dbReference type="Pfam" id="PF13432">
    <property type="entry name" value="TPR_16"/>
    <property type="match status" value="1"/>
</dbReference>
<proteinExistence type="predicted"/>
<dbReference type="InterPro" id="IPR051685">
    <property type="entry name" value="Ycf3/AcsC/BcsC/TPR_MFPF"/>
</dbReference>
<reference evidence="4" key="1">
    <citation type="submission" date="2021-09" db="EMBL/GenBank/DDBJ databases">
        <authorList>
            <consortium name="AG Swart"/>
            <person name="Singh M."/>
            <person name="Singh A."/>
            <person name="Seah K."/>
            <person name="Emmerich C."/>
        </authorList>
    </citation>
    <scope>NUCLEOTIDE SEQUENCE</scope>
    <source>
        <strain evidence="4">ATCC30299</strain>
    </source>
</reference>
<accession>A0AAU9JAV8</accession>
<dbReference type="PROSITE" id="PS50005">
    <property type="entry name" value="TPR"/>
    <property type="match status" value="5"/>
</dbReference>
<dbReference type="Pfam" id="PF13414">
    <property type="entry name" value="TPR_11"/>
    <property type="match status" value="2"/>
</dbReference>
<comment type="caution">
    <text evidence="4">The sequence shown here is derived from an EMBL/GenBank/DDBJ whole genome shotgun (WGS) entry which is preliminary data.</text>
</comment>
<dbReference type="InterPro" id="IPR011990">
    <property type="entry name" value="TPR-like_helical_dom_sf"/>
</dbReference>
<evidence type="ECO:0000256" key="1">
    <source>
        <dbReference type="ARBA" id="ARBA00022737"/>
    </source>
</evidence>
<evidence type="ECO:0000313" key="4">
    <source>
        <dbReference type="EMBL" id="CAG9322361.1"/>
    </source>
</evidence>
<protein>
    <recommendedName>
        <fullName evidence="6">Tetratricopeptide repeat protein</fullName>
    </recommendedName>
</protein>
<dbReference type="SUPFAM" id="SSF50965">
    <property type="entry name" value="Galactose oxidase, central domain"/>
    <property type="match status" value="1"/>
</dbReference>
<feature type="repeat" description="TPR" evidence="3">
    <location>
        <begin position="516"/>
        <end position="549"/>
    </location>
</feature>
<feature type="repeat" description="TPR" evidence="3">
    <location>
        <begin position="399"/>
        <end position="432"/>
    </location>
</feature>
<dbReference type="Gene3D" id="2.120.10.80">
    <property type="entry name" value="Kelch-type beta propeller"/>
    <property type="match status" value="1"/>
</dbReference>
<dbReference type="PROSITE" id="PS50293">
    <property type="entry name" value="TPR_REGION"/>
    <property type="match status" value="2"/>
</dbReference>
<dbReference type="Pfam" id="PF13431">
    <property type="entry name" value="TPR_17"/>
    <property type="match status" value="1"/>
</dbReference>
<dbReference type="Gene3D" id="1.25.40.10">
    <property type="entry name" value="Tetratricopeptide repeat domain"/>
    <property type="match status" value="5"/>
</dbReference>
<dbReference type="Proteomes" id="UP001162131">
    <property type="component" value="Unassembled WGS sequence"/>
</dbReference>
<feature type="repeat" description="TPR" evidence="3">
    <location>
        <begin position="331"/>
        <end position="364"/>
    </location>
</feature>
<organism evidence="4 5">
    <name type="scientific">Blepharisma stoltei</name>
    <dbReference type="NCBI Taxonomy" id="1481888"/>
    <lineage>
        <taxon>Eukaryota</taxon>
        <taxon>Sar</taxon>
        <taxon>Alveolata</taxon>
        <taxon>Ciliophora</taxon>
        <taxon>Postciliodesmatophora</taxon>
        <taxon>Heterotrichea</taxon>
        <taxon>Heterotrichida</taxon>
        <taxon>Blepharismidae</taxon>
        <taxon>Blepharisma</taxon>
    </lineage>
</organism>
<keyword evidence="2 3" id="KW-0802">TPR repeat</keyword>
<feature type="repeat" description="TPR" evidence="3">
    <location>
        <begin position="365"/>
        <end position="398"/>
    </location>
</feature>
<gene>
    <name evidence="4" type="ORF">BSTOLATCC_MIC31497</name>
</gene>
<dbReference type="AlphaFoldDB" id="A0AAU9JAV8"/>
<dbReference type="EMBL" id="CAJZBQ010000032">
    <property type="protein sequence ID" value="CAG9322361.1"/>
    <property type="molecule type" value="Genomic_DNA"/>
</dbReference>
<dbReference type="SMART" id="SM00028">
    <property type="entry name" value="TPR"/>
    <property type="match status" value="8"/>
</dbReference>
<keyword evidence="5" id="KW-1185">Reference proteome</keyword>
<keyword evidence="1" id="KW-0677">Repeat</keyword>
<evidence type="ECO:0000313" key="5">
    <source>
        <dbReference type="Proteomes" id="UP001162131"/>
    </source>
</evidence>
<dbReference type="PANTHER" id="PTHR44943">
    <property type="entry name" value="CELLULOSE SYNTHASE OPERON PROTEIN C"/>
    <property type="match status" value="1"/>
</dbReference>
<sequence>MQAYQDYLNAYQQKTSLYNITKDEENRTNLIIYNTETDTQEVKIFQTPKSIDVGTCITQLPNGKLFCFGNYELSRTTGLIDVNGGIEVLPSGTCSNCPTCIYFNNSVYSFGGDNEKGLTLSSRFDFDRNRWIQLAPMPRADYRCNSIIFNRNILISGWYNTNLLLYSIDIDSFSTIPYEFKVYTRKILINAERLYLIECMQGSIYESEIGSYSNWRRIGKSKIDCNPDQVYCSYNKGGIYISNIQGTCKSYYYFNLDKKIIIDVAYYNTHVSLRRAGKKIEAIKWNNQIFKLDPYYLDEWSAKDISLKYVGENLKEIESYDEAIKLNPKKAYFYDKKGDAFYNLERYLEAIKCYDKAIKLNPNDPYFYYNKGNAFLSWQRYLEAIECYEKAIKLNPKDGNFYNNKGRVFYNLQRYLEAIECYDEAIKYLPLKAYIYNNNKGTALFDLERYLEAIECFDKAIECFDKAIECFDKAIKLNQTDADSYYKKGCSLNKLGRYPEAVKSYDEAIRCNRYNVKYYNIKGNTLYILERCQEAIQCYDEAIKLEPNNPLHFCCRARVFNNLRQEEAALEDFNTAYHLKQVSGIFTGNEWKLSEEDINFINDVLDRDRIELLLKMQI</sequence>